<reference evidence="2 3" key="1">
    <citation type="submission" date="2016-02" db="EMBL/GenBank/DDBJ databases">
        <authorList>
            <person name="Wen L."/>
            <person name="He K."/>
            <person name="Yang H."/>
        </authorList>
    </citation>
    <scope>NUCLEOTIDE SEQUENCE [LARGE SCALE GENOMIC DNA]</scope>
    <source>
        <strain evidence="2">ShG14-8</strain>
    </source>
</reference>
<comment type="caution">
    <text evidence="2">The sequence shown here is derived from an EMBL/GenBank/DDBJ whole genome shotgun (WGS) entry which is preliminary data.</text>
</comment>
<sequence>MKKQSGFTLIELIMVIVILGILAATALPKFVDLSVNAKQAALQALAGAISSGASINFAVRSLNPASGVPVTNNVACTIGAAGGLVANTFTAMVDFATGTTLVSGGYTAGGSAPTCNLTAPGLTAVNVSMPIIN</sequence>
<dbReference type="PROSITE" id="PS00409">
    <property type="entry name" value="PROKAR_NTER_METHYL"/>
    <property type="match status" value="1"/>
</dbReference>
<evidence type="ECO:0000313" key="2">
    <source>
        <dbReference type="EMBL" id="KXS32280.1"/>
    </source>
</evidence>
<dbReference type="AlphaFoldDB" id="A0A139BTJ1"/>
<gene>
    <name evidence="2" type="ORF">AWT59_1594</name>
</gene>
<dbReference type="InterPro" id="IPR045584">
    <property type="entry name" value="Pilin-like"/>
</dbReference>
<dbReference type="PATRIC" id="fig|1796491.3.peg.1749"/>
<dbReference type="Pfam" id="PF07963">
    <property type="entry name" value="N_methyl"/>
    <property type="match status" value="1"/>
</dbReference>
<reference evidence="2 3" key="2">
    <citation type="submission" date="2016-03" db="EMBL/GenBank/DDBJ databases">
        <title>New uncultured bacterium of the family Gallionellaceae from acid mine drainage: description and reconstruction of genome based on metagenomic analysis of microbial community.</title>
        <authorList>
            <person name="Kadnikov V."/>
            <person name="Ivasenko D."/>
            <person name="Beletsky A."/>
            <person name="Mardanov A."/>
            <person name="Danilova E."/>
            <person name="Pimenov N."/>
            <person name="Karnachuk O."/>
            <person name="Ravin N."/>
        </authorList>
    </citation>
    <scope>NUCLEOTIDE SEQUENCE [LARGE SCALE GENOMIC DNA]</scope>
    <source>
        <strain evidence="2">ShG14-8</strain>
    </source>
</reference>
<dbReference type="NCBIfam" id="TIGR02532">
    <property type="entry name" value="IV_pilin_GFxxxE"/>
    <property type="match status" value="1"/>
</dbReference>
<keyword evidence="1" id="KW-0472">Membrane</keyword>
<name>A0A139BTJ1_9PROT</name>
<evidence type="ECO:0000313" key="3">
    <source>
        <dbReference type="Proteomes" id="UP000070578"/>
    </source>
</evidence>
<protein>
    <submittedName>
        <fullName evidence="2">Uncharacterized protein</fullName>
    </submittedName>
</protein>
<feature type="transmembrane region" description="Helical" evidence="1">
    <location>
        <begin position="7"/>
        <end position="28"/>
    </location>
</feature>
<keyword evidence="1" id="KW-0812">Transmembrane</keyword>
<proteinExistence type="predicted"/>
<dbReference type="SUPFAM" id="SSF54523">
    <property type="entry name" value="Pili subunits"/>
    <property type="match status" value="1"/>
</dbReference>
<dbReference type="Gene3D" id="3.30.700.10">
    <property type="entry name" value="Glycoprotein, Type 4 Pilin"/>
    <property type="match status" value="1"/>
</dbReference>
<accession>A0A139BTJ1</accession>
<dbReference type="EMBL" id="LSLI01000035">
    <property type="protein sequence ID" value="KXS32280.1"/>
    <property type="molecule type" value="Genomic_DNA"/>
</dbReference>
<dbReference type="InterPro" id="IPR012902">
    <property type="entry name" value="N_methyl_site"/>
</dbReference>
<keyword evidence="1" id="KW-1133">Transmembrane helix</keyword>
<evidence type="ECO:0000256" key="1">
    <source>
        <dbReference type="SAM" id="Phobius"/>
    </source>
</evidence>
<organism evidence="2 3">
    <name type="scientific">Candidatus Gallionella acididurans</name>
    <dbReference type="NCBI Taxonomy" id="1796491"/>
    <lineage>
        <taxon>Bacteria</taxon>
        <taxon>Pseudomonadati</taxon>
        <taxon>Pseudomonadota</taxon>
        <taxon>Betaproteobacteria</taxon>
        <taxon>Nitrosomonadales</taxon>
        <taxon>Gallionellaceae</taxon>
        <taxon>Gallionella</taxon>
    </lineage>
</organism>
<dbReference type="Proteomes" id="UP000070578">
    <property type="component" value="Unassembled WGS sequence"/>
</dbReference>